<protein>
    <submittedName>
        <fullName evidence="6">Phospholipid/glycerol acyltransferase</fullName>
        <ecNumber evidence="6">2.3.1.51</ecNumber>
    </submittedName>
</protein>
<keyword evidence="4" id="KW-0812">Transmembrane</keyword>
<evidence type="ECO:0000256" key="1">
    <source>
        <dbReference type="ARBA" id="ARBA00005189"/>
    </source>
</evidence>
<dbReference type="eggNOG" id="COG0204">
    <property type="taxonomic scope" value="Bacteria"/>
</dbReference>
<reference evidence="6 7" key="1">
    <citation type="journal article" date="2012" name="Stand. Genomic Sci.">
        <title>Complete genome sequencing and analysis of Saprospira grandis str. Lewin, a predatory marine bacterium.</title>
        <authorList>
            <person name="Saw J.H."/>
            <person name="Yuryev A."/>
            <person name="Kanbe M."/>
            <person name="Hou S."/>
            <person name="Young A.G."/>
            <person name="Aizawa S."/>
            <person name="Alam M."/>
        </authorList>
    </citation>
    <scope>NUCLEOTIDE SEQUENCE [LARGE SCALE GENOMIC DNA]</scope>
    <source>
        <strain evidence="6 7">Lewin</strain>
    </source>
</reference>
<dbReference type="SMART" id="SM00563">
    <property type="entry name" value="PlsC"/>
    <property type="match status" value="1"/>
</dbReference>
<dbReference type="SUPFAM" id="SSF69593">
    <property type="entry name" value="Glycerol-3-phosphate (1)-acyltransferase"/>
    <property type="match status" value="1"/>
</dbReference>
<sequence>MLRLLRNIFCFWLLLMFLFTGALVFPFFWLSFKLLKGEREAWTTLYITKFWGFLLGLLAGHWIRIRGKEKIDPKERYVMVSNHLSMMDIPVCAAAAPMPFSYLAKWGVRKIPVVGFVSHYRDVFVDRRSPESRKASMLKLQKYLEEQRSIHLFIEGTRNVSDEPLQAFHNGAFNLAVDSQQPIAVLTIINTDKILSSKNKFQAGPGLCWGVWSDPISTQGKTRADIPALKEEVRQKMLATLKEFGRA</sequence>
<keyword evidence="4" id="KW-0472">Membrane</keyword>
<organism evidence="6 7">
    <name type="scientific">Saprospira grandis (strain Lewin)</name>
    <dbReference type="NCBI Taxonomy" id="984262"/>
    <lineage>
        <taxon>Bacteria</taxon>
        <taxon>Pseudomonadati</taxon>
        <taxon>Bacteroidota</taxon>
        <taxon>Saprospiria</taxon>
        <taxon>Saprospirales</taxon>
        <taxon>Saprospiraceae</taxon>
        <taxon>Saprospira</taxon>
    </lineage>
</organism>
<dbReference type="Proteomes" id="UP000007519">
    <property type="component" value="Chromosome"/>
</dbReference>
<evidence type="ECO:0000313" key="7">
    <source>
        <dbReference type="Proteomes" id="UP000007519"/>
    </source>
</evidence>
<evidence type="ECO:0000256" key="3">
    <source>
        <dbReference type="ARBA" id="ARBA00023315"/>
    </source>
</evidence>
<dbReference type="GO" id="GO:0006654">
    <property type="term" value="P:phosphatidic acid biosynthetic process"/>
    <property type="evidence" value="ECO:0007669"/>
    <property type="project" value="TreeGrafter"/>
</dbReference>
<dbReference type="HOGENOM" id="CLU_027938_6_2_10"/>
<dbReference type="PANTHER" id="PTHR10434:SF11">
    <property type="entry name" value="1-ACYL-SN-GLYCEROL-3-PHOSPHATE ACYLTRANSFERASE"/>
    <property type="match status" value="1"/>
</dbReference>
<dbReference type="RefSeq" id="WP_015694182.1">
    <property type="nucleotide sequence ID" value="NC_016940.1"/>
</dbReference>
<name>H6L637_SAPGL</name>
<dbReference type="EC" id="2.3.1.51" evidence="6"/>
<evidence type="ECO:0000259" key="5">
    <source>
        <dbReference type="SMART" id="SM00563"/>
    </source>
</evidence>
<feature type="transmembrane region" description="Helical" evidence="4">
    <location>
        <begin position="44"/>
        <end position="63"/>
    </location>
</feature>
<dbReference type="OrthoDB" id="9803035at2"/>
<evidence type="ECO:0000256" key="2">
    <source>
        <dbReference type="ARBA" id="ARBA00022679"/>
    </source>
</evidence>
<keyword evidence="7" id="KW-1185">Reference proteome</keyword>
<dbReference type="InterPro" id="IPR002123">
    <property type="entry name" value="Plipid/glycerol_acylTrfase"/>
</dbReference>
<keyword evidence="3 6" id="KW-0012">Acyltransferase</keyword>
<comment type="pathway">
    <text evidence="1">Lipid metabolism.</text>
</comment>
<dbReference type="PANTHER" id="PTHR10434">
    <property type="entry name" value="1-ACYL-SN-GLYCEROL-3-PHOSPHATE ACYLTRANSFERASE"/>
    <property type="match status" value="1"/>
</dbReference>
<dbReference type="Pfam" id="PF01553">
    <property type="entry name" value="Acyltransferase"/>
    <property type="match status" value="1"/>
</dbReference>
<feature type="transmembrane region" description="Helical" evidence="4">
    <location>
        <begin position="12"/>
        <end position="32"/>
    </location>
</feature>
<keyword evidence="4" id="KW-1133">Transmembrane helix</keyword>
<accession>H6L637</accession>
<dbReference type="GO" id="GO:0003841">
    <property type="term" value="F:1-acylglycerol-3-phosphate O-acyltransferase activity"/>
    <property type="evidence" value="ECO:0007669"/>
    <property type="project" value="UniProtKB-EC"/>
</dbReference>
<feature type="domain" description="Phospholipid/glycerol acyltransferase" evidence="5">
    <location>
        <begin position="77"/>
        <end position="191"/>
    </location>
</feature>
<dbReference type="KEGG" id="sgn:SGRA_3881"/>
<proteinExistence type="predicted"/>
<dbReference type="EMBL" id="CP002831">
    <property type="protein sequence ID" value="AFC26597.1"/>
    <property type="molecule type" value="Genomic_DNA"/>
</dbReference>
<dbReference type="STRING" id="984262.SGRA_3881"/>
<gene>
    <name evidence="6" type="primary">plsC</name>
    <name evidence="6" type="ordered locus">SGRA_3881</name>
</gene>
<evidence type="ECO:0000256" key="4">
    <source>
        <dbReference type="SAM" id="Phobius"/>
    </source>
</evidence>
<keyword evidence="2 6" id="KW-0808">Transferase</keyword>
<dbReference type="CDD" id="cd07989">
    <property type="entry name" value="LPLAT_AGPAT-like"/>
    <property type="match status" value="1"/>
</dbReference>
<evidence type="ECO:0000313" key="6">
    <source>
        <dbReference type="EMBL" id="AFC26597.1"/>
    </source>
</evidence>
<dbReference type="AlphaFoldDB" id="H6L637"/>